<evidence type="ECO:0000256" key="4">
    <source>
        <dbReference type="ARBA" id="ARBA00023157"/>
    </source>
</evidence>
<dbReference type="FunFam" id="2.60.40.10:FF:000204">
    <property type="entry name" value="Major histocompatibility complex, class I-related protein"/>
    <property type="match status" value="1"/>
</dbReference>
<dbReference type="PANTHER" id="PTHR16675:SF235">
    <property type="entry name" value="SHKT DOMAIN-CONTAINING PROTEIN"/>
    <property type="match status" value="1"/>
</dbReference>
<evidence type="ECO:0000256" key="5">
    <source>
        <dbReference type="ARBA" id="ARBA00023180"/>
    </source>
</evidence>
<dbReference type="GO" id="GO:0005615">
    <property type="term" value="C:extracellular space"/>
    <property type="evidence" value="ECO:0007669"/>
    <property type="project" value="TreeGrafter"/>
</dbReference>
<evidence type="ECO:0000256" key="1">
    <source>
        <dbReference type="ARBA" id="ARBA00004370"/>
    </source>
</evidence>
<feature type="transmembrane region" description="Helical" evidence="6">
    <location>
        <begin position="166"/>
        <end position="186"/>
    </location>
</feature>
<dbReference type="InterPro" id="IPR007110">
    <property type="entry name" value="Ig-like_dom"/>
</dbReference>
<dbReference type="SUPFAM" id="SSF54452">
    <property type="entry name" value="MHC antigen-recognition domain"/>
    <property type="match status" value="1"/>
</dbReference>
<gene>
    <name evidence="8" type="ORF">GDO78_016737</name>
</gene>
<feature type="domain" description="Ig-like" evidence="7">
    <location>
        <begin position="68"/>
        <end position="155"/>
    </location>
</feature>
<keyword evidence="5" id="KW-0325">Glycoprotein</keyword>
<comment type="subcellular location">
    <subcellularLocation>
        <location evidence="1">Membrane</location>
    </subcellularLocation>
</comment>
<dbReference type="InterPro" id="IPR050208">
    <property type="entry name" value="MHC_class-I_related"/>
</dbReference>
<name>A0A8J6BR96_ELECQ</name>
<dbReference type="SUPFAM" id="SSF48726">
    <property type="entry name" value="Immunoglobulin"/>
    <property type="match status" value="1"/>
</dbReference>
<keyword evidence="3 6" id="KW-0472">Membrane</keyword>
<dbReference type="OrthoDB" id="8936120at2759"/>
<dbReference type="InterPro" id="IPR003597">
    <property type="entry name" value="Ig_C1-set"/>
</dbReference>
<dbReference type="EMBL" id="WNTK01002108">
    <property type="protein sequence ID" value="KAG9466348.1"/>
    <property type="molecule type" value="Genomic_DNA"/>
</dbReference>
<keyword evidence="9" id="KW-1185">Reference proteome</keyword>
<dbReference type="PROSITE" id="PS00290">
    <property type="entry name" value="IG_MHC"/>
    <property type="match status" value="1"/>
</dbReference>
<dbReference type="PROSITE" id="PS50835">
    <property type="entry name" value="IG_LIKE"/>
    <property type="match status" value="1"/>
</dbReference>
<dbReference type="InterPro" id="IPR011162">
    <property type="entry name" value="MHC_I/II-like_Ag-recog"/>
</dbReference>
<reference evidence="8" key="1">
    <citation type="thesis" date="2020" institute="ProQuest LLC" country="789 East Eisenhower Parkway, Ann Arbor, MI, USA">
        <title>Comparative Genomics and Chromosome Evolution.</title>
        <authorList>
            <person name="Mudd A.B."/>
        </authorList>
    </citation>
    <scope>NUCLEOTIDE SEQUENCE</scope>
    <source>
        <strain evidence="8">HN-11 Male</strain>
        <tissue evidence="8">Kidney and liver</tissue>
    </source>
</reference>
<dbReference type="Proteomes" id="UP000770717">
    <property type="component" value="Unassembled WGS sequence"/>
</dbReference>
<dbReference type="GO" id="GO:0006955">
    <property type="term" value="P:immune response"/>
    <property type="evidence" value="ECO:0007669"/>
    <property type="project" value="TreeGrafter"/>
</dbReference>
<evidence type="ECO:0000313" key="8">
    <source>
        <dbReference type="EMBL" id="KAG9466348.1"/>
    </source>
</evidence>
<organism evidence="8 9">
    <name type="scientific">Eleutherodactylus coqui</name>
    <name type="common">Puerto Rican coqui</name>
    <dbReference type="NCBI Taxonomy" id="57060"/>
    <lineage>
        <taxon>Eukaryota</taxon>
        <taxon>Metazoa</taxon>
        <taxon>Chordata</taxon>
        <taxon>Craniata</taxon>
        <taxon>Vertebrata</taxon>
        <taxon>Euteleostomi</taxon>
        <taxon>Amphibia</taxon>
        <taxon>Batrachia</taxon>
        <taxon>Anura</taxon>
        <taxon>Neobatrachia</taxon>
        <taxon>Hyloidea</taxon>
        <taxon>Eleutherodactylidae</taxon>
        <taxon>Eleutherodactylinae</taxon>
        <taxon>Eleutherodactylus</taxon>
        <taxon>Eleutherodactylus</taxon>
    </lineage>
</organism>
<keyword evidence="6" id="KW-0812">Transmembrane</keyword>
<proteinExistence type="predicted"/>
<protein>
    <recommendedName>
        <fullName evidence="7">Ig-like domain-containing protein</fullName>
    </recommendedName>
</protein>
<evidence type="ECO:0000313" key="9">
    <source>
        <dbReference type="Proteomes" id="UP000770717"/>
    </source>
</evidence>
<evidence type="ECO:0000256" key="6">
    <source>
        <dbReference type="SAM" id="Phobius"/>
    </source>
</evidence>
<accession>A0A8J6BR96</accession>
<evidence type="ECO:0000256" key="3">
    <source>
        <dbReference type="ARBA" id="ARBA00023136"/>
    </source>
</evidence>
<dbReference type="PANTHER" id="PTHR16675">
    <property type="entry name" value="MHC CLASS I-RELATED"/>
    <property type="match status" value="1"/>
</dbReference>
<keyword evidence="2" id="KW-0732">Signal</keyword>
<comment type="caution">
    <text evidence="8">The sequence shown here is derived from an EMBL/GenBank/DDBJ whole genome shotgun (WGS) entry which is preliminary data.</text>
</comment>
<dbReference type="InterPro" id="IPR036179">
    <property type="entry name" value="Ig-like_dom_sf"/>
</dbReference>
<dbReference type="AlphaFoldDB" id="A0A8J6BR96"/>
<dbReference type="InterPro" id="IPR003006">
    <property type="entry name" value="Ig/MHC_CS"/>
</dbReference>
<dbReference type="Gene3D" id="2.60.40.10">
    <property type="entry name" value="Immunoglobulins"/>
    <property type="match status" value="1"/>
</dbReference>
<dbReference type="SMART" id="SM00407">
    <property type="entry name" value="IGc1"/>
    <property type="match status" value="1"/>
</dbReference>
<evidence type="ECO:0000256" key="2">
    <source>
        <dbReference type="ARBA" id="ARBA00022729"/>
    </source>
</evidence>
<sequence>MKEFITFDTQNNRFIPLMPEAYNFTQKMNNPEDPWQREMMYHMKKDCNIILEGIMTYVKEELEKKVRPGVKVMGRESGEITKLHCLVYGFYPRAVDVKWMKKRTDEVPTYQTTHVLPNPDGTYQIRVSAEVIPQEGDRYSCYVDHSSLEEPLLVDWEPRNSTRTHVLIVVLVGLLIVSIIAGVVIYKKRKTISTWTSNHTVRCLELLR</sequence>
<keyword evidence="4" id="KW-1015">Disulfide bond</keyword>
<keyword evidence="6" id="KW-1133">Transmembrane helix</keyword>
<dbReference type="InterPro" id="IPR013783">
    <property type="entry name" value="Ig-like_fold"/>
</dbReference>
<dbReference type="Pfam" id="PF07654">
    <property type="entry name" value="C1-set"/>
    <property type="match status" value="1"/>
</dbReference>
<evidence type="ECO:0000259" key="7">
    <source>
        <dbReference type="PROSITE" id="PS50835"/>
    </source>
</evidence>
<dbReference type="GO" id="GO:0009897">
    <property type="term" value="C:external side of plasma membrane"/>
    <property type="evidence" value="ECO:0007669"/>
    <property type="project" value="TreeGrafter"/>
</dbReference>